<organism evidence="2 3">
    <name type="scientific">Albugo candida</name>
    <dbReference type="NCBI Taxonomy" id="65357"/>
    <lineage>
        <taxon>Eukaryota</taxon>
        <taxon>Sar</taxon>
        <taxon>Stramenopiles</taxon>
        <taxon>Oomycota</taxon>
        <taxon>Peronosporomycetes</taxon>
        <taxon>Albuginales</taxon>
        <taxon>Albuginaceae</taxon>
        <taxon>Albugo</taxon>
    </lineage>
</organism>
<dbReference type="PANTHER" id="PTHR34396">
    <property type="entry name" value="OS03G0264950 PROTEIN-RELATED"/>
    <property type="match status" value="1"/>
</dbReference>
<dbReference type="GO" id="GO:0005634">
    <property type="term" value="C:nucleus"/>
    <property type="evidence" value="ECO:0007669"/>
    <property type="project" value="TreeGrafter"/>
</dbReference>
<dbReference type="Proteomes" id="UP000053237">
    <property type="component" value="Unassembled WGS sequence"/>
</dbReference>
<dbReference type="OrthoDB" id="75107at2759"/>
<evidence type="ECO:0000313" key="2">
    <source>
        <dbReference type="EMBL" id="CCI48141.1"/>
    </source>
</evidence>
<dbReference type="AlphaFoldDB" id="A0A024GNM3"/>
<name>A0A024GNM3_9STRA</name>
<reference evidence="2 3" key="1">
    <citation type="submission" date="2012-05" db="EMBL/GenBank/DDBJ databases">
        <title>Recombination and specialization in a pathogen metapopulation.</title>
        <authorList>
            <person name="Gardiner A."/>
            <person name="Kemen E."/>
            <person name="Schultz-Larsen T."/>
            <person name="MacLean D."/>
            <person name="Van Oosterhout C."/>
            <person name="Jones J.D.G."/>
        </authorList>
    </citation>
    <scope>NUCLEOTIDE SEQUENCE [LARGE SCALE GENOMIC DNA]</scope>
    <source>
        <strain evidence="2 3">Ac Nc2</strain>
    </source>
</reference>
<proteinExistence type="predicted"/>
<comment type="caution">
    <text evidence="2">The sequence shown here is derived from an EMBL/GenBank/DDBJ whole genome shotgun (WGS) entry which is preliminary data.</text>
</comment>
<protein>
    <recommendedName>
        <fullName evidence="4">BED-type domain-containing protein</fullName>
    </recommendedName>
</protein>
<feature type="region of interest" description="Disordered" evidence="1">
    <location>
        <begin position="92"/>
        <end position="162"/>
    </location>
</feature>
<dbReference type="EMBL" id="CAIX01000206">
    <property type="protein sequence ID" value="CCI48141.1"/>
    <property type="molecule type" value="Genomic_DNA"/>
</dbReference>
<dbReference type="PANTHER" id="PTHR34396:SF25">
    <property type="entry name" value="BOUNDARY ELEMENT ASSOCIATED FACTOR"/>
    <property type="match status" value="1"/>
</dbReference>
<dbReference type="InterPro" id="IPR053031">
    <property type="entry name" value="Cuticle_assoc_protein"/>
</dbReference>
<dbReference type="GO" id="GO:1990837">
    <property type="term" value="F:sequence-specific double-stranded DNA binding"/>
    <property type="evidence" value="ECO:0007669"/>
    <property type="project" value="TreeGrafter"/>
</dbReference>
<accession>A0A024GNM3</accession>
<dbReference type="GO" id="GO:0006357">
    <property type="term" value="P:regulation of transcription by RNA polymerase II"/>
    <property type="evidence" value="ECO:0007669"/>
    <property type="project" value="TreeGrafter"/>
</dbReference>
<feature type="compositionally biased region" description="Polar residues" evidence="1">
    <location>
        <begin position="147"/>
        <end position="160"/>
    </location>
</feature>
<sequence length="1050" mass="118435">MGRGCTMDEWNHFEKRPQEGRVPNSSYWYVVCTHCVRGYEQKQLPSYPSSLTGRRSAMRAHLKVCPIYGAQYRLEQQQLSDASYDDITANSIMEASSPTQDTRTGQPAKSLSENASETYLKSCSNSVTSDIKEEDDHPEASEGGKSFNRNRQRFSGSNSRGRSKHCMMEEWNHFIRLQEEGYIGKSNFFYAICKHCNEAYMEAPEEKKPQLIPEKMVGRREKMRKHLSMCPHFKGDLPPMERRVHLRHGLIPNIFAARTFAQANVVNQGRNTYGGLTSPLSSATGTLMATGNGGSQSNSIVNQFGISVNGGNSRLALDEWNYFTRLERRKDSAYYFARCNFCQVAYENASENIKASMEPTIVMGRKSNMQTHLSKCPHVPKDPSLLANMHANSHGPLGATGISAASSIGDATSSDVTSFLGSTPFKRQKLAGDPSLVGTGENMYTQLYQCTLRFMFHHGFPFEWIEHSSTVDLFSCMYPRDPNIPYGITLPQSALELRTNILDAVVRDQELSESVKFHADLESHMNSISVTSHTLPRVVLMEVNCMHSRNRAIPQLHFKVRRGNTHLTLAAFKKNVQQKITKELTKDEWSQPVTAFHGLEVARMVELAIEEVETGDGNYRIGIVLFPCGQQFVRAVSILRNRWPRIVFTYDIYDLLQFSFLTFLEQSEVKSVLNHLIAEEEECHPHSRAELDWRYLNSLAQSKLKESPPMLSDQQRNGSDEPVYGDNWIRVVSFLESFVHVMDGVSGARGKLGDVIMHFGTLYQTAESFPAIQACLETVWSALPHPFYILGNALHPHLRLQGLLASNLTKSSILSDSSVAYYQRFFGQKSNALRGDVTAYMHSSREVFSANFIAEFPMIEDFFRYLSDNFSDLASLMELLCSNGPLMVQKRGQSFRLLQNAIENGLYSSEEIQKLGVLASYWQLEDIQGTPWNYPQAQKKLDASHRKGDVVGAYRDQLIESLKFGGIDLEFLSAISKSADEASLTEAASLTIPASMNEDEAITLDESHRVPLEEKAEDDISIPSHVPPSEIWQERKITLRDLFHTREATI</sequence>
<feature type="compositionally biased region" description="Polar residues" evidence="1">
    <location>
        <begin position="92"/>
        <end position="129"/>
    </location>
</feature>
<gene>
    <name evidence="2" type="ORF">BN9_092030</name>
</gene>
<evidence type="ECO:0008006" key="4">
    <source>
        <dbReference type="Google" id="ProtNLM"/>
    </source>
</evidence>
<evidence type="ECO:0000256" key="1">
    <source>
        <dbReference type="SAM" id="MobiDB-lite"/>
    </source>
</evidence>
<evidence type="ECO:0000313" key="3">
    <source>
        <dbReference type="Proteomes" id="UP000053237"/>
    </source>
</evidence>
<dbReference type="InParanoid" id="A0A024GNM3"/>
<feature type="compositionally biased region" description="Basic and acidic residues" evidence="1">
    <location>
        <begin position="130"/>
        <end position="142"/>
    </location>
</feature>
<keyword evidence="3" id="KW-1185">Reference proteome</keyword>